<name>A0AAD7IVH5_9AGAR</name>
<dbReference type="EMBL" id="JARKIB010000062">
    <property type="protein sequence ID" value="KAJ7751363.1"/>
    <property type="molecule type" value="Genomic_DNA"/>
</dbReference>
<comment type="caution">
    <text evidence="1">The sequence shown here is derived from an EMBL/GenBank/DDBJ whole genome shotgun (WGS) entry which is preliminary data.</text>
</comment>
<dbReference type="Proteomes" id="UP001215598">
    <property type="component" value="Unassembled WGS sequence"/>
</dbReference>
<protein>
    <submittedName>
        <fullName evidence="1">Uncharacterized protein</fullName>
    </submittedName>
</protein>
<keyword evidence="2" id="KW-1185">Reference proteome</keyword>
<evidence type="ECO:0000313" key="2">
    <source>
        <dbReference type="Proteomes" id="UP001215598"/>
    </source>
</evidence>
<reference evidence="1" key="1">
    <citation type="submission" date="2023-03" db="EMBL/GenBank/DDBJ databases">
        <title>Massive genome expansion in bonnet fungi (Mycena s.s.) driven by repeated elements and novel gene families across ecological guilds.</title>
        <authorList>
            <consortium name="Lawrence Berkeley National Laboratory"/>
            <person name="Harder C.B."/>
            <person name="Miyauchi S."/>
            <person name="Viragh M."/>
            <person name="Kuo A."/>
            <person name="Thoen E."/>
            <person name="Andreopoulos B."/>
            <person name="Lu D."/>
            <person name="Skrede I."/>
            <person name="Drula E."/>
            <person name="Henrissat B."/>
            <person name="Morin E."/>
            <person name="Kohler A."/>
            <person name="Barry K."/>
            <person name="LaButti K."/>
            <person name="Morin E."/>
            <person name="Salamov A."/>
            <person name="Lipzen A."/>
            <person name="Mereny Z."/>
            <person name="Hegedus B."/>
            <person name="Baldrian P."/>
            <person name="Stursova M."/>
            <person name="Weitz H."/>
            <person name="Taylor A."/>
            <person name="Grigoriev I.V."/>
            <person name="Nagy L.G."/>
            <person name="Martin F."/>
            <person name="Kauserud H."/>
        </authorList>
    </citation>
    <scope>NUCLEOTIDE SEQUENCE</scope>
    <source>
        <strain evidence="1">CBHHK182m</strain>
    </source>
</reference>
<evidence type="ECO:0000313" key="1">
    <source>
        <dbReference type="EMBL" id="KAJ7751363.1"/>
    </source>
</evidence>
<dbReference type="AlphaFoldDB" id="A0AAD7IVH5"/>
<organism evidence="1 2">
    <name type="scientific">Mycena metata</name>
    <dbReference type="NCBI Taxonomy" id="1033252"/>
    <lineage>
        <taxon>Eukaryota</taxon>
        <taxon>Fungi</taxon>
        <taxon>Dikarya</taxon>
        <taxon>Basidiomycota</taxon>
        <taxon>Agaricomycotina</taxon>
        <taxon>Agaricomycetes</taxon>
        <taxon>Agaricomycetidae</taxon>
        <taxon>Agaricales</taxon>
        <taxon>Marasmiineae</taxon>
        <taxon>Mycenaceae</taxon>
        <taxon>Mycena</taxon>
    </lineage>
</organism>
<gene>
    <name evidence="1" type="ORF">B0H16DRAFT_1460275</name>
</gene>
<sequence length="325" mass="35918">MSKAAAANINMETLQSLLTDTNEPLRPFTPTPPFTAPMIFAPNSGATARRPNTQRIQMLQRNPDGLDDLCPPNATDMTTCFVRSNVLKAKAERQLIAKNYVGAQTMYIQAASEMISAPLPSSGDVRWDIYGGIGRGWNAEHLQLTRVRGQESNYRVEFADGCTTINRTRAIGGRLYRGRRDVEGGAELQTDEAYAPGPGSNPSGLSDCEQNCNSKIFKCWVKPVKRTELSWALGVFSPGSWILPHRLIKKPSDDGGGKEKYGPARVMGYALLNSIIARVREIGGFRKWVNGVEVQVHLELGARHQYCSLRVLNPEAVLQSKRQEE</sequence>
<accession>A0AAD7IVH5</accession>
<proteinExistence type="predicted"/>